<feature type="region of interest" description="Disordered" evidence="6">
    <location>
        <begin position="1167"/>
        <end position="1196"/>
    </location>
</feature>
<reference evidence="8 9" key="1">
    <citation type="submission" date="2020-02" db="EMBL/GenBank/DDBJ databases">
        <authorList>
            <person name="Ferguson B K."/>
        </authorList>
    </citation>
    <scope>NUCLEOTIDE SEQUENCE [LARGE SCALE GENOMIC DNA]</scope>
</reference>
<dbReference type="InterPro" id="IPR015421">
    <property type="entry name" value="PyrdxlP-dep_Trfase_major"/>
</dbReference>
<protein>
    <recommendedName>
        <fullName evidence="7">SWIM-type domain-containing protein</fullName>
    </recommendedName>
</protein>
<dbReference type="FunFam" id="3.40.640.10:FF:000058">
    <property type="entry name" value="ethanolamine-phosphate phospho-lyase isoform X1"/>
    <property type="match status" value="1"/>
</dbReference>
<dbReference type="Pfam" id="PF25572">
    <property type="entry name" value="TPR_ZSWIM8"/>
    <property type="match status" value="1"/>
</dbReference>
<feature type="compositionally biased region" description="Low complexity" evidence="6">
    <location>
        <begin position="868"/>
        <end position="888"/>
    </location>
</feature>
<gene>
    <name evidence="8" type="ORF">TBRA_LOCUS12425</name>
</gene>
<feature type="region of interest" description="Disordered" evidence="6">
    <location>
        <begin position="732"/>
        <end position="773"/>
    </location>
</feature>
<feature type="region of interest" description="Disordered" evidence="6">
    <location>
        <begin position="797"/>
        <end position="948"/>
    </location>
</feature>
<dbReference type="InterPro" id="IPR015422">
    <property type="entry name" value="PyrdxlP-dep_Trfase_small"/>
</dbReference>
<feature type="region of interest" description="Disordered" evidence="6">
    <location>
        <begin position="605"/>
        <end position="628"/>
    </location>
</feature>
<keyword evidence="9" id="KW-1185">Reference proteome</keyword>
<keyword evidence="5" id="KW-0862">Zinc</keyword>
<evidence type="ECO:0000256" key="2">
    <source>
        <dbReference type="ARBA" id="ARBA00008954"/>
    </source>
</evidence>
<evidence type="ECO:0000256" key="1">
    <source>
        <dbReference type="ARBA" id="ARBA00001933"/>
    </source>
</evidence>
<dbReference type="InterPro" id="IPR007527">
    <property type="entry name" value="Znf_SWIM"/>
</dbReference>
<evidence type="ECO:0000256" key="5">
    <source>
        <dbReference type="PROSITE-ProRule" id="PRU00325"/>
    </source>
</evidence>
<feature type="compositionally biased region" description="Basic and acidic residues" evidence="6">
    <location>
        <begin position="915"/>
        <end position="936"/>
    </location>
</feature>
<evidence type="ECO:0000256" key="4">
    <source>
        <dbReference type="ARBA" id="ARBA00023239"/>
    </source>
</evidence>
<dbReference type="Proteomes" id="UP000479190">
    <property type="component" value="Unassembled WGS sequence"/>
</dbReference>
<dbReference type="PANTHER" id="PTHR22619">
    <property type="entry name" value="ZINC FINGER SWIM DOMAIN CONTAINING PROTEIN 4, 5, 6"/>
    <property type="match status" value="1"/>
</dbReference>
<proteinExistence type="inferred from homology"/>
<dbReference type="GO" id="GO:0031462">
    <property type="term" value="C:Cul2-RING ubiquitin ligase complex"/>
    <property type="evidence" value="ECO:0007669"/>
    <property type="project" value="TreeGrafter"/>
</dbReference>
<evidence type="ECO:0000256" key="3">
    <source>
        <dbReference type="ARBA" id="ARBA00022898"/>
    </source>
</evidence>
<evidence type="ECO:0000313" key="8">
    <source>
        <dbReference type="EMBL" id="CAB0040731.1"/>
    </source>
</evidence>
<keyword evidence="3" id="KW-0663">Pyridoxal phosphate</keyword>
<organism evidence="8 9">
    <name type="scientific">Trichogramma brassicae</name>
    <dbReference type="NCBI Taxonomy" id="86971"/>
    <lineage>
        <taxon>Eukaryota</taxon>
        <taxon>Metazoa</taxon>
        <taxon>Ecdysozoa</taxon>
        <taxon>Arthropoda</taxon>
        <taxon>Hexapoda</taxon>
        <taxon>Insecta</taxon>
        <taxon>Pterygota</taxon>
        <taxon>Neoptera</taxon>
        <taxon>Endopterygota</taxon>
        <taxon>Hymenoptera</taxon>
        <taxon>Apocrita</taxon>
        <taxon>Proctotrupomorpha</taxon>
        <taxon>Chalcidoidea</taxon>
        <taxon>Trichogrammatidae</taxon>
        <taxon>Trichogramma</taxon>
    </lineage>
</organism>
<evidence type="ECO:0000256" key="6">
    <source>
        <dbReference type="SAM" id="MobiDB-lite"/>
    </source>
</evidence>
<dbReference type="PROSITE" id="PS00600">
    <property type="entry name" value="AA_TRANSFER_CLASS_3"/>
    <property type="match status" value="1"/>
</dbReference>
<dbReference type="GO" id="GO:0016829">
    <property type="term" value="F:lyase activity"/>
    <property type="evidence" value="ECO:0007669"/>
    <property type="project" value="UniProtKB-KW"/>
</dbReference>
<feature type="compositionally biased region" description="Gly residues" evidence="6">
    <location>
        <begin position="742"/>
        <end position="757"/>
    </location>
</feature>
<dbReference type="GO" id="GO:0008483">
    <property type="term" value="F:transaminase activity"/>
    <property type="evidence" value="ECO:0007669"/>
    <property type="project" value="InterPro"/>
</dbReference>
<feature type="compositionally biased region" description="Gly residues" evidence="6">
    <location>
        <begin position="616"/>
        <end position="627"/>
    </location>
</feature>
<dbReference type="InterPro" id="IPR057945">
    <property type="entry name" value="TPR_ZSWIM8"/>
</dbReference>
<dbReference type="GO" id="GO:0030170">
    <property type="term" value="F:pyridoxal phosphate binding"/>
    <property type="evidence" value="ECO:0007669"/>
    <property type="project" value="InterPro"/>
</dbReference>
<keyword evidence="5" id="KW-0863">Zinc-finger</keyword>
<comment type="similarity">
    <text evidence="2">Belongs to the class-III pyridoxal-phosphate-dependent aminotransferase family.</text>
</comment>
<name>A0A6H5IUC6_9HYME</name>
<accession>A0A6H5IUC6</accession>
<dbReference type="EMBL" id="CADCXV010001047">
    <property type="protein sequence ID" value="CAB0040731.1"/>
    <property type="molecule type" value="Genomic_DNA"/>
</dbReference>
<feature type="domain" description="SWIM-type" evidence="7">
    <location>
        <begin position="311"/>
        <end position="347"/>
    </location>
</feature>
<dbReference type="PROSITE" id="PS50966">
    <property type="entry name" value="ZF_SWIM"/>
    <property type="match status" value="1"/>
</dbReference>
<dbReference type="InterPro" id="IPR049704">
    <property type="entry name" value="Aminotrans_3_PPA_site"/>
</dbReference>
<dbReference type="Pfam" id="PF00202">
    <property type="entry name" value="Aminotran_3"/>
    <property type="match status" value="1"/>
</dbReference>
<dbReference type="SUPFAM" id="SSF53383">
    <property type="entry name" value="PLP-dependent transferases"/>
    <property type="match status" value="1"/>
</dbReference>
<comment type="cofactor">
    <cofactor evidence="1">
        <name>pyridoxal 5'-phosphate</name>
        <dbReference type="ChEBI" id="CHEBI:597326"/>
    </cofactor>
</comment>
<dbReference type="OrthoDB" id="10261433at2759"/>
<keyword evidence="5" id="KW-0479">Metal-binding</keyword>
<dbReference type="Pfam" id="PF04434">
    <property type="entry name" value="SWIM"/>
    <property type="match status" value="1"/>
</dbReference>
<evidence type="ECO:0000259" key="7">
    <source>
        <dbReference type="PROSITE" id="PS50966"/>
    </source>
</evidence>
<feature type="compositionally biased region" description="Polar residues" evidence="6">
    <location>
        <begin position="849"/>
        <end position="858"/>
    </location>
</feature>
<dbReference type="GO" id="GO:0008270">
    <property type="term" value="F:zinc ion binding"/>
    <property type="evidence" value="ECO:0007669"/>
    <property type="project" value="UniProtKB-KW"/>
</dbReference>
<evidence type="ECO:0000313" key="9">
    <source>
        <dbReference type="Proteomes" id="UP000479190"/>
    </source>
</evidence>
<dbReference type="InterPro" id="IPR005814">
    <property type="entry name" value="Aminotrans_3"/>
</dbReference>
<feature type="compositionally biased region" description="Low complexity" evidence="6">
    <location>
        <begin position="830"/>
        <end position="845"/>
    </location>
</feature>
<dbReference type="Gene3D" id="3.90.1150.10">
    <property type="entry name" value="Aspartate Aminotransferase, domain 1"/>
    <property type="match status" value="1"/>
</dbReference>
<dbReference type="CDD" id="cd00610">
    <property type="entry name" value="OAT_like"/>
    <property type="match status" value="1"/>
</dbReference>
<sequence>MYRKLYAMNNLNADTQERKTGANRSVRYPRARITRGVLQDRVQISYCVSSGWVLQCRRTMHTATGDRQPTLYESRTAQERLLRLSVLTCTHLCIEQGQPRCRIPRKHVYYKCNPVPDEIPPCSKEFIPQEIKYKVLTDNSSGSTEYGLSQLYYIRVPSKARYTRVDTIMDSRHIARYSLEKKEPAYWFDTFEEFISRPLQRVHNASQEQVPTLCELAARCVASHIPFELVEHFYSPIPEQLQLRIAYWSFPDNEEDIRLYSCLANGSADEFQRGEALFRSKNVKEPLQIGFHLSASVSALMVSASGFREQYNVAVTFDRRRITSCNCTCSSNAYWCAHVVAVCLHRIHMPGQVCLRAPVSESLSRLQREQLQKFAQYLISELPQQILPTAQRLLDELLSATPSAINTYCGAPDPTAGASANDQTSWYLDEKTLHDNIKKILIKFCVPAPIVFSDVNYLSTTAPPAAAEWSSLLRPLRGREPEGMWNLLSIVREMFKRTDRNAIPLLEIITEECMACEQILVWWFNTKVALLNGNSHGGGKHSNMNSNSHASQHACSSLCDEIVVLWRLAALNPGLSPSEREMLLGQFSAWHLKIIEKLTKIRGTTVSQNSHNRNGNNGGGGAGGNGGPKDSLKTDIELFIGFKPALEACFLDWEEYCIPGITYTASTNPMYHCPFTCFRHTGDTKTDVNQVNSSSAVLNCQPPTTHHHSRRYQCLGLSEYATYVERRRHPSFPGLCPRGPTSGVGPGGSNAGGGGGDCNRSSDSSEGFCENDGDIADVSELPAGLVRRGIGRICCDTDSQEGGGSESSSNSNVSLKNIPSAEPSAHRLNVSSSESQSDASESSVARNELPSSVANNVKCTGARPKIANGISSSSSSSNSQPQPSTSGTASTAVNGDLARAVASTSGTTPIMNGKKTSDQESDHEKDPSRRPSKDESLSSSSDSPSGDEYNVYYYDAKAAATNGATNKESKNEAHGSSATAANVSSILGNLKKTEDPWDILFARAEGLYAHGHTREACMLGVKLAKELLAHPPDLMIEVPLVPVKGKRKKHTPGGEQQDEMPHESLQLDANGQLIVEPGPPVDMSAAQMMPGQAQAVVVTSAPPMPPQTYAHPASQLEGMQYTVPYTTVIHPQFTSPPFAACSMPPIRVALPLQPPNMQMYQAYPPHMGHPAAVPHPQLPPQHPHHPTQSAQQPQYNHASRLKRHLWSHTRQIVRGKGQYMYDERGDEYLDCINNVAHVGHCHPDVVRAGQEQMAVLSTNSRYLHDNIVICARRLTSTLPEKLSVCFLVNSGSEANDLALRLAQTYTGNKDTVCIDHAYHGHLTSIIDISPYKFTHLESGKKEHVHVAPCPDVYRGKYRDDIYPNEDLGEKYADDVKAICEDIKSKGRGVCAFIAESLISVGGQILPPKNYFSNVYKHIREAGGVCIADEVQVGFGRVGSHMWAFQLYGEDVVPDIVTCGKPMGNGHPVAAVITTPEIARAFASTGVEYFNTYGGNPVSCAIANAVMEVIERENLQEHARKVGDHLLSELKKLAKRRPIIGDVRGVGLFIGIELVLDRKSRSPATAEAKHVVYRMKEEKIIVSSEGPDYNILKLKPPMVFSIDNANHFVACLDDILQEVETEEVR</sequence>
<keyword evidence="4" id="KW-0456">Lyase</keyword>
<dbReference type="InterPro" id="IPR015424">
    <property type="entry name" value="PyrdxlP-dep_Trfase"/>
</dbReference>
<dbReference type="Gene3D" id="3.40.640.10">
    <property type="entry name" value="Type I PLP-dependent aspartate aminotransferase-like (Major domain)"/>
    <property type="match status" value="1"/>
</dbReference>
<dbReference type="PANTHER" id="PTHR22619:SF1">
    <property type="entry name" value="ZINC FINGER SWIM DOMAIN-CONTAINING PROTEIN 8"/>
    <property type="match status" value="1"/>
</dbReference>